<dbReference type="InterPro" id="IPR027417">
    <property type="entry name" value="P-loop_NTPase"/>
</dbReference>
<accession>A0A8C5PU88</accession>
<dbReference type="Gene3D" id="3.40.50.300">
    <property type="entry name" value="P-loop containing nucleotide triphosphate hydrolases"/>
    <property type="match status" value="1"/>
</dbReference>
<name>A0A8C5PU88_9ANUR</name>
<evidence type="ECO:0000313" key="3">
    <source>
        <dbReference type="Ensembl" id="ENSLLEP00000028083.1"/>
    </source>
</evidence>
<dbReference type="AlphaFoldDB" id="A0A8C5PU88"/>
<evidence type="ECO:0000256" key="1">
    <source>
        <dbReference type="RuleBase" id="RU361155"/>
    </source>
</evidence>
<organism evidence="3 4">
    <name type="scientific">Leptobrachium leishanense</name>
    <name type="common">Leishan spiny toad</name>
    <dbReference type="NCBI Taxonomy" id="445787"/>
    <lineage>
        <taxon>Eukaryota</taxon>
        <taxon>Metazoa</taxon>
        <taxon>Chordata</taxon>
        <taxon>Craniata</taxon>
        <taxon>Vertebrata</taxon>
        <taxon>Euteleostomi</taxon>
        <taxon>Amphibia</taxon>
        <taxon>Batrachia</taxon>
        <taxon>Anura</taxon>
        <taxon>Pelobatoidea</taxon>
        <taxon>Megophryidae</taxon>
        <taxon>Leptobrachium</taxon>
    </lineage>
</organism>
<comment type="similarity">
    <text evidence="1">Belongs to the sulfotransferase 1 family.</text>
</comment>
<keyword evidence="1" id="KW-0808">Transferase</keyword>
<dbReference type="Ensembl" id="ENSLLET00000029180.1">
    <property type="protein sequence ID" value="ENSLLEP00000028083.1"/>
    <property type="gene ID" value="ENSLLEG00000017855.1"/>
</dbReference>
<sequence length="189" mass="21099">MDQEALNAIVQSLENISLEMGQIEGVPLPQFACDAWDIVHNFQAREDDILVATYPKAGTTWAHEIADLVLLEGDVERAMRALRSSEIITPKSQPSDVSNILYSALGFLRPRCIILHLSTLKLNCHNSHHFVSLPKSFVIWLIPPGTSTLLQIFVSSAKRHTFPLIPSAISLIKILKRIGPTSCCWFQNE</sequence>
<evidence type="ECO:0000259" key="2">
    <source>
        <dbReference type="Pfam" id="PF00685"/>
    </source>
</evidence>
<protein>
    <recommendedName>
        <fullName evidence="1">Sulfotransferase</fullName>
        <ecNumber evidence="1">2.8.2.-</ecNumber>
    </recommendedName>
</protein>
<keyword evidence="4" id="KW-1185">Reference proteome</keyword>
<dbReference type="SUPFAM" id="SSF52540">
    <property type="entry name" value="P-loop containing nucleoside triphosphate hydrolases"/>
    <property type="match status" value="1"/>
</dbReference>
<dbReference type="GeneTree" id="ENSGT00940000160996"/>
<dbReference type="InterPro" id="IPR000863">
    <property type="entry name" value="Sulfotransferase_dom"/>
</dbReference>
<dbReference type="EC" id="2.8.2.-" evidence="1"/>
<evidence type="ECO:0000313" key="4">
    <source>
        <dbReference type="Proteomes" id="UP000694569"/>
    </source>
</evidence>
<reference evidence="3" key="1">
    <citation type="submission" date="2025-08" db="UniProtKB">
        <authorList>
            <consortium name="Ensembl"/>
        </authorList>
    </citation>
    <scope>IDENTIFICATION</scope>
</reference>
<proteinExistence type="inferred from homology"/>
<dbReference type="OrthoDB" id="205623at2759"/>
<reference evidence="3" key="2">
    <citation type="submission" date="2025-09" db="UniProtKB">
        <authorList>
            <consortium name="Ensembl"/>
        </authorList>
    </citation>
    <scope>IDENTIFICATION</scope>
</reference>
<dbReference type="Pfam" id="PF00685">
    <property type="entry name" value="Sulfotransfer_1"/>
    <property type="match status" value="1"/>
</dbReference>
<dbReference type="GO" id="GO:0008146">
    <property type="term" value="F:sulfotransferase activity"/>
    <property type="evidence" value="ECO:0007669"/>
    <property type="project" value="InterPro"/>
</dbReference>
<feature type="domain" description="Sulfotransferase" evidence="2">
    <location>
        <begin position="47"/>
        <end position="80"/>
    </location>
</feature>
<dbReference type="Proteomes" id="UP000694569">
    <property type="component" value="Unplaced"/>
</dbReference>